<proteinExistence type="predicted"/>
<keyword evidence="1" id="KW-0812">Transmembrane</keyword>
<name>A0A2S7D8J5_9XANT</name>
<organism evidence="2 3">
    <name type="scientific">Xanthomonas pisi</name>
    <dbReference type="NCBI Taxonomy" id="56457"/>
    <lineage>
        <taxon>Bacteria</taxon>
        <taxon>Pseudomonadati</taxon>
        <taxon>Pseudomonadota</taxon>
        <taxon>Gammaproteobacteria</taxon>
        <taxon>Lysobacterales</taxon>
        <taxon>Lysobacteraceae</taxon>
        <taxon>Xanthomonas</taxon>
    </lineage>
</organism>
<gene>
    <name evidence="2" type="ORF">XpiCFBP4643_00850</name>
</gene>
<evidence type="ECO:0000313" key="3">
    <source>
        <dbReference type="Proteomes" id="UP000238191"/>
    </source>
</evidence>
<dbReference type="AlphaFoldDB" id="A0A2S7D8J5"/>
<protein>
    <submittedName>
        <fullName evidence="2">Uncharacterized protein</fullName>
    </submittedName>
</protein>
<keyword evidence="3" id="KW-1185">Reference proteome</keyword>
<evidence type="ECO:0000256" key="1">
    <source>
        <dbReference type="SAM" id="Phobius"/>
    </source>
</evidence>
<sequence length="183" mass="20326">MTPSRWRKAFRHTTHAGLAVLLVLGVFSDFIPAPSLSGRRWIAPMWLLGGGLTALVVVQAYRSGGWKAVVGKRPFNTVLAICLAPPLLGLLCWIVLARGAPWIYTRIAGTDFDQTHVMQATYVRSARTCKYRLSGGPLQDRFPSHLCIDEPLYRRHPEQRVSVRLSGQYSLLGMRIAAVTEAL</sequence>
<evidence type="ECO:0000313" key="2">
    <source>
        <dbReference type="EMBL" id="PPU70146.1"/>
    </source>
</evidence>
<keyword evidence="1" id="KW-0472">Membrane</keyword>
<comment type="caution">
    <text evidence="2">The sequence shown here is derived from an EMBL/GenBank/DDBJ whole genome shotgun (WGS) entry which is preliminary data.</text>
</comment>
<feature type="transmembrane region" description="Helical" evidence="1">
    <location>
        <begin position="44"/>
        <end position="63"/>
    </location>
</feature>
<dbReference type="OrthoDB" id="5999042at2"/>
<reference evidence="3" key="1">
    <citation type="submission" date="2016-08" db="EMBL/GenBank/DDBJ databases">
        <authorList>
            <person name="Merda D."/>
            <person name="Briand M."/>
            <person name="Taghouti G."/>
            <person name="Carrere S."/>
            <person name="Gouzy J."/>
            <person name="Portier P."/>
            <person name="Jacques M.-A."/>
            <person name="Fischer-Le Saux M."/>
        </authorList>
    </citation>
    <scope>NUCLEOTIDE SEQUENCE [LARGE SCALE GENOMIC DNA]</scope>
    <source>
        <strain evidence="3">CFBP4643</strain>
    </source>
</reference>
<accession>A0A2S7D8J5</accession>
<feature type="transmembrane region" description="Helical" evidence="1">
    <location>
        <begin position="75"/>
        <end position="96"/>
    </location>
</feature>
<dbReference type="EMBL" id="MDEI01000001">
    <property type="protein sequence ID" value="PPU70146.1"/>
    <property type="molecule type" value="Genomic_DNA"/>
</dbReference>
<keyword evidence="1" id="KW-1133">Transmembrane helix</keyword>
<dbReference type="Proteomes" id="UP000238191">
    <property type="component" value="Unassembled WGS sequence"/>
</dbReference>